<dbReference type="EMBL" id="MU001635">
    <property type="protein sequence ID" value="KAF2483553.1"/>
    <property type="molecule type" value="Genomic_DNA"/>
</dbReference>
<dbReference type="GeneID" id="54478164"/>
<reference evidence="2" key="1">
    <citation type="journal article" date="2020" name="Stud. Mycol.">
        <title>101 Dothideomycetes genomes: a test case for predicting lifestyles and emergence of pathogens.</title>
        <authorList>
            <person name="Haridas S."/>
            <person name="Albert R."/>
            <person name="Binder M."/>
            <person name="Bloem J."/>
            <person name="Labutti K."/>
            <person name="Salamov A."/>
            <person name="Andreopoulos B."/>
            <person name="Baker S."/>
            <person name="Barry K."/>
            <person name="Bills G."/>
            <person name="Bluhm B."/>
            <person name="Cannon C."/>
            <person name="Castanera R."/>
            <person name="Culley D."/>
            <person name="Daum C."/>
            <person name="Ezra D."/>
            <person name="Gonzalez J."/>
            <person name="Henrissat B."/>
            <person name="Kuo A."/>
            <person name="Liang C."/>
            <person name="Lipzen A."/>
            <person name="Lutzoni F."/>
            <person name="Magnuson J."/>
            <person name="Mondo S."/>
            <person name="Nolan M."/>
            <person name="Ohm R."/>
            <person name="Pangilinan J."/>
            <person name="Park H.-J."/>
            <person name="Ramirez L."/>
            <person name="Alfaro M."/>
            <person name="Sun H."/>
            <person name="Tritt A."/>
            <person name="Yoshinaga Y."/>
            <person name="Zwiers L.-H."/>
            <person name="Turgeon B."/>
            <person name="Goodwin S."/>
            <person name="Spatafora J."/>
            <person name="Crous P."/>
            <person name="Grigoriev I."/>
        </authorList>
    </citation>
    <scope>NUCLEOTIDE SEQUENCE</scope>
    <source>
        <strain evidence="2">CBS 113389</strain>
    </source>
</reference>
<evidence type="ECO:0000256" key="1">
    <source>
        <dbReference type="SAM" id="MobiDB-lite"/>
    </source>
</evidence>
<dbReference type="Proteomes" id="UP000799767">
    <property type="component" value="Unassembled WGS sequence"/>
</dbReference>
<dbReference type="AlphaFoldDB" id="A0A6A6PVP7"/>
<proteinExistence type="predicted"/>
<organism evidence="2 3">
    <name type="scientific">Neohortaea acidophila</name>
    <dbReference type="NCBI Taxonomy" id="245834"/>
    <lineage>
        <taxon>Eukaryota</taxon>
        <taxon>Fungi</taxon>
        <taxon>Dikarya</taxon>
        <taxon>Ascomycota</taxon>
        <taxon>Pezizomycotina</taxon>
        <taxon>Dothideomycetes</taxon>
        <taxon>Dothideomycetidae</taxon>
        <taxon>Mycosphaerellales</taxon>
        <taxon>Teratosphaeriaceae</taxon>
        <taxon>Neohortaea</taxon>
    </lineage>
</organism>
<feature type="region of interest" description="Disordered" evidence="1">
    <location>
        <begin position="1"/>
        <end position="24"/>
    </location>
</feature>
<feature type="region of interest" description="Disordered" evidence="1">
    <location>
        <begin position="38"/>
        <end position="92"/>
    </location>
</feature>
<sequence length="212" mass="23601">MPPKKEQIGTYYPESGPQAAVPSATRSRLAYRLLSHRRRSGKGPALTVPLCAPQSVTTGSDADSSSLQSPTRRFRRRPSSEDVVVPRQHPTTGFGDEKYDYAGLRQLVLDHIILAEDERRRENLQSARVEAANVTIIFSPHCIEEGNSWAKTYTGYVIKRKDGDAVEPFAVLLIGEARETFGRAMENLLTLAAARLEAYSSDIKEAIWRATR</sequence>
<keyword evidence="3" id="KW-1185">Reference proteome</keyword>
<dbReference type="RefSeq" id="XP_033590123.1">
    <property type="nucleotide sequence ID" value="XM_033737162.1"/>
</dbReference>
<evidence type="ECO:0000313" key="3">
    <source>
        <dbReference type="Proteomes" id="UP000799767"/>
    </source>
</evidence>
<evidence type="ECO:0000313" key="2">
    <source>
        <dbReference type="EMBL" id="KAF2483553.1"/>
    </source>
</evidence>
<gene>
    <name evidence="2" type="ORF">BDY17DRAFT_324275</name>
</gene>
<protein>
    <submittedName>
        <fullName evidence="2">Uncharacterized protein</fullName>
    </submittedName>
</protein>
<name>A0A6A6PVP7_9PEZI</name>
<accession>A0A6A6PVP7</accession>
<feature type="compositionally biased region" description="Polar residues" evidence="1">
    <location>
        <begin position="54"/>
        <end position="71"/>
    </location>
</feature>